<gene>
    <name evidence="1" type="ORF">M6B38_356240</name>
</gene>
<reference evidence="1" key="2">
    <citation type="submission" date="2023-04" db="EMBL/GenBank/DDBJ databases">
        <authorList>
            <person name="Bruccoleri R.E."/>
            <person name="Oakeley E.J."/>
            <person name="Faust A.-M."/>
            <person name="Dessus-Babus S."/>
            <person name="Altorfer M."/>
            <person name="Burckhardt D."/>
            <person name="Oertli M."/>
            <person name="Naumann U."/>
            <person name="Petersen F."/>
            <person name="Wong J."/>
        </authorList>
    </citation>
    <scope>NUCLEOTIDE SEQUENCE</scope>
    <source>
        <strain evidence="1">GSM-AAB239-AS_SAM_17_03QT</strain>
        <tissue evidence="1">Leaf</tissue>
    </source>
</reference>
<evidence type="ECO:0000313" key="1">
    <source>
        <dbReference type="EMBL" id="KAJ6829715.1"/>
    </source>
</evidence>
<name>A0AAX6GN42_IRIPA</name>
<sequence>MLSPPRFYVSVLNFDSSFVLLHVFGVRIDILGWRIACVACKDVVVWCARPVAVFHCRCPELCSC</sequence>
<dbReference type="AlphaFoldDB" id="A0AAX6GN42"/>
<dbReference type="EMBL" id="JANAVB010018198">
    <property type="protein sequence ID" value="KAJ6829715.1"/>
    <property type="molecule type" value="Genomic_DNA"/>
</dbReference>
<protein>
    <submittedName>
        <fullName evidence="1">Uncharacterized protein</fullName>
    </submittedName>
</protein>
<proteinExistence type="predicted"/>
<reference evidence="1" key="1">
    <citation type="journal article" date="2023" name="GigaByte">
        <title>Genome assembly of the bearded iris, Iris pallida Lam.</title>
        <authorList>
            <person name="Bruccoleri R.E."/>
            <person name="Oakeley E.J."/>
            <person name="Faust A.M.E."/>
            <person name="Altorfer M."/>
            <person name="Dessus-Babus S."/>
            <person name="Burckhardt D."/>
            <person name="Oertli M."/>
            <person name="Naumann U."/>
            <person name="Petersen F."/>
            <person name="Wong J."/>
        </authorList>
    </citation>
    <scope>NUCLEOTIDE SEQUENCE</scope>
    <source>
        <strain evidence="1">GSM-AAB239-AS_SAM_17_03QT</strain>
    </source>
</reference>
<accession>A0AAX6GN42</accession>
<comment type="caution">
    <text evidence="1">The sequence shown here is derived from an EMBL/GenBank/DDBJ whole genome shotgun (WGS) entry which is preliminary data.</text>
</comment>
<evidence type="ECO:0000313" key="2">
    <source>
        <dbReference type="Proteomes" id="UP001140949"/>
    </source>
</evidence>
<organism evidence="1 2">
    <name type="scientific">Iris pallida</name>
    <name type="common">Sweet iris</name>
    <dbReference type="NCBI Taxonomy" id="29817"/>
    <lineage>
        <taxon>Eukaryota</taxon>
        <taxon>Viridiplantae</taxon>
        <taxon>Streptophyta</taxon>
        <taxon>Embryophyta</taxon>
        <taxon>Tracheophyta</taxon>
        <taxon>Spermatophyta</taxon>
        <taxon>Magnoliopsida</taxon>
        <taxon>Liliopsida</taxon>
        <taxon>Asparagales</taxon>
        <taxon>Iridaceae</taxon>
        <taxon>Iridoideae</taxon>
        <taxon>Irideae</taxon>
        <taxon>Iris</taxon>
    </lineage>
</organism>
<dbReference type="Proteomes" id="UP001140949">
    <property type="component" value="Unassembled WGS sequence"/>
</dbReference>
<keyword evidence="2" id="KW-1185">Reference proteome</keyword>